<feature type="domain" description="ABC transporter" evidence="11">
    <location>
        <begin position="560"/>
        <end position="806"/>
    </location>
</feature>
<dbReference type="CDD" id="cd18578">
    <property type="entry name" value="ABC_6TM_Pgp_ABCB1_D2_like"/>
    <property type="match status" value="1"/>
</dbReference>
<proteinExistence type="predicted"/>
<dbReference type="GO" id="GO:0005524">
    <property type="term" value="F:ATP binding"/>
    <property type="evidence" value="ECO:0007669"/>
    <property type="project" value="UniProtKB-KW"/>
</dbReference>
<keyword evidence="14" id="KW-1185">Reference proteome</keyword>
<dbReference type="PANTHER" id="PTHR43394">
    <property type="entry name" value="ATP-DEPENDENT PERMEASE MDL1, MITOCHONDRIAL"/>
    <property type="match status" value="1"/>
</dbReference>
<reference evidence="13 14" key="1">
    <citation type="journal article" date="2016" name="Mol. Biol. Evol.">
        <title>Comparative Genomics of Early-Diverging Mushroom-Forming Fungi Provides Insights into the Origins of Lignocellulose Decay Capabilities.</title>
        <authorList>
            <person name="Nagy L.G."/>
            <person name="Riley R."/>
            <person name="Tritt A."/>
            <person name="Adam C."/>
            <person name="Daum C."/>
            <person name="Floudas D."/>
            <person name="Sun H."/>
            <person name="Yadav J.S."/>
            <person name="Pangilinan J."/>
            <person name="Larsson K.H."/>
            <person name="Matsuura K."/>
            <person name="Barry K."/>
            <person name="Labutti K."/>
            <person name="Kuo R."/>
            <person name="Ohm R.A."/>
            <person name="Bhattacharya S.S."/>
            <person name="Shirouzu T."/>
            <person name="Yoshinaga Y."/>
            <person name="Martin F.M."/>
            <person name="Grigoriev I.V."/>
            <person name="Hibbett D.S."/>
        </authorList>
    </citation>
    <scope>NUCLEOTIDE SEQUENCE [LARGE SCALE GENOMIC DNA]</scope>
    <source>
        <strain evidence="13 14">TUFC12733</strain>
    </source>
</reference>
<dbReference type="InterPro" id="IPR003439">
    <property type="entry name" value="ABC_transporter-like_ATP-bd"/>
</dbReference>
<evidence type="ECO:0000256" key="4">
    <source>
        <dbReference type="ARBA" id="ARBA00022692"/>
    </source>
</evidence>
<evidence type="ECO:0000256" key="8">
    <source>
        <dbReference type="ARBA" id="ARBA00023136"/>
    </source>
</evidence>
<dbReference type="CDD" id="cd18577">
    <property type="entry name" value="ABC_6TM_Pgp_ABCB1_D1_like"/>
    <property type="match status" value="1"/>
</dbReference>
<feature type="transmembrane region" description="Helical" evidence="10">
    <location>
        <begin position="285"/>
        <end position="306"/>
    </location>
</feature>
<feature type="transmembrane region" description="Helical" evidence="10">
    <location>
        <begin position="1173"/>
        <end position="1193"/>
    </location>
</feature>
<dbReference type="GO" id="GO:0005886">
    <property type="term" value="C:plasma membrane"/>
    <property type="evidence" value="ECO:0007669"/>
    <property type="project" value="UniProtKB-SubCell"/>
</dbReference>
<keyword evidence="5" id="KW-0547">Nucleotide-binding</keyword>
<dbReference type="OrthoDB" id="6500128at2759"/>
<feature type="transmembrane region" description="Helical" evidence="10">
    <location>
        <begin position="120"/>
        <end position="141"/>
    </location>
</feature>
<feature type="transmembrane region" description="Helical" evidence="10">
    <location>
        <begin position="1288"/>
        <end position="1307"/>
    </location>
</feature>
<evidence type="ECO:0000313" key="14">
    <source>
        <dbReference type="Proteomes" id="UP000076738"/>
    </source>
</evidence>
<dbReference type="EMBL" id="KV417273">
    <property type="protein sequence ID" value="KZO99159.1"/>
    <property type="molecule type" value="Genomic_DNA"/>
</dbReference>
<dbReference type="InterPro" id="IPR027417">
    <property type="entry name" value="P-loop_NTPase"/>
</dbReference>
<dbReference type="InterPro" id="IPR011527">
    <property type="entry name" value="ABC1_TM_dom"/>
</dbReference>
<feature type="transmembrane region" description="Helical" evidence="10">
    <location>
        <begin position="1027"/>
        <end position="1054"/>
    </location>
</feature>
<comment type="subcellular location">
    <subcellularLocation>
        <location evidence="1">Cell membrane</location>
        <topology evidence="1">Multi-pass membrane protein</topology>
    </subcellularLocation>
</comment>
<evidence type="ECO:0000256" key="5">
    <source>
        <dbReference type="ARBA" id="ARBA00022741"/>
    </source>
</evidence>
<dbReference type="Gene3D" id="3.40.50.300">
    <property type="entry name" value="P-loop containing nucleotide triphosphate hydrolases"/>
    <property type="match status" value="2"/>
</dbReference>
<evidence type="ECO:0000256" key="9">
    <source>
        <dbReference type="SAM" id="MobiDB-lite"/>
    </source>
</evidence>
<keyword evidence="2" id="KW-0813">Transport</keyword>
<feature type="transmembrane region" description="Helical" evidence="10">
    <location>
        <begin position="179"/>
        <end position="200"/>
    </location>
</feature>
<dbReference type="Gene3D" id="1.20.1560.10">
    <property type="entry name" value="ABC transporter type 1, transmembrane domain"/>
    <property type="match status" value="3"/>
</dbReference>
<organism evidence="13 14">
    <name type="scientific">Calocera viscosa (strain TUFC12733)</name>
    <dbReference type="NCBI Taxonomy" id="1330018"/>
    <lineage>
        <taxon>Eukaryota</taxon>
        <taxon>Fungi</taxon>
        <taxon>Dikarya</taxon>
        <taxon>Basidiomycota</taxon>
        <taxon>Agaricomycotina</taxon>
        <taxon>Dacrymycetes</taxon>
        <taxon>Dacrymycetales</taxon>
        <taxon>Dacrymycetaceae</taxon>
        <taxon>Calocera</taxon>
    </lineage>
</organism>
<dbReference type="FunFam" id="3.40.50.300:FF:000221">
    <property type="entry name" value="Multidrug ABC transporter ATP-binding protein"/>
    <property type="match status" value="1"/>
</dbReference>
<keyword evidence="8 10" id="KW-0472">Membrane</keyword>
<dbReference type="GO" id="GO:0016887">
    <property type="term" value="F:ATP hydrolysis activity"/>
    <property type="evidence" value="ECO:0007669"/>
    <property type="project" value="InterPro"/>
</dbReference>
<feature type="domain" description="ABC transmembrane type-1" evidence="12">
    <location>
        <begin position="1031"/>
        <end position="1315"/>
    </location>
</feature>
<feature type="compositionally biased region" description="Polar residues" evidence="9">
    <location>
        <begin position="518"/>
        <end position="546"/>
    </location>
</feature>
<dbReference type="GO" id="GO:0015421">
    <property type="term" value="F:ABC-type oligopeptide transporter activity"/>
    <property type="evidence" value="ECO:0007669"/>
    <property type="project" value="TreeGrafter"/>
</dbReference>
<dbReference type="SUPFAM" id="SSF52540">
    <property type="entry name" value="P-loop containing nucleoside triphosphate hydrolases"/>
    <property type="match status" value="2"/>
</dbReference>
<evidence type="ECO:0000313" key="13">
    <source>
        <dbReference type="EMBL" id="KZO99159.1"/>
    </source>
</evidence>
<keyword evidence="6" id="KW-0067">ATP-binding</keyword>
<evidence type="ECO:0000256" key="7">
    <source>
        <dbReference type="ARBA" id="ARBA00022989"/>
    </source>
</evidence>
<gene>
    <name evidence="13" type="ORF">CALVIDRAFT_561557</name>
</gene>
<evidence type="ECO:0000259" key="11">
    <source>
        <dbReference type="PROSITE" id="PS50893"/>
    </source>
</evidence>
<evidence type="ECO:0000256" key="1">
    <source>
        <dbReference type="ARBA" id="ARBA00004651"/>
    </source>
</evidence>
<evidence type="ECO:0000256" key="6">
    <source>
        <dbReference type="ARBA" id="ARBA00022840"/>
    </source>
</evidence>
<feature type="region of interest" description="Disordered" evidence="9">
    <location>
        <begin position="866"/>
        <end position="944"/>
    </location>
</feature>
<feature type="compositionally biased region" description="Basic and acidic residues" evidence="9">
    <location>
        <begin position="866"/>
        <end position="886"/>
    </location>
</feature>
<protein>
    <submittedName>
        <fullName evidence="13">p-loop containing nucleoside triphosphate hydrolase protein</fullName>
    </submittedName>
</protein>
<dbReference type="Pfam" id="PF00005">
    <property type="entry name" value="ABC_tran"/>
    <property type="match status" value="2"/>
</dbReference>
<dbReference type="STRING" id="1330018.A0A167PVJ4"/>
<feature type="region of interest" description="Disordered" evidence="9">
    <location>
        <begin position="463"/>
        <end position="557"/>
    </location>
</feature>
<feature type="transmembrane region" description="Helical" evidence="10">
    <location>
        <begin position="1066"/>
        <end position="1089"/>
    </location>
</feature>
<dbReference type="SMART" id="SM00382">
    <property type="entry name" value="AAA"/>
    <property type="match status" value="2"/>
</dbReference>
<accession>A0A167PVJ4</accession>
<feature type="transmembrane region" description="Helical" evidence="10">
    <location>
        <begin position="1250"/>
        <end position="1276"/>
    </location>
</feature>
<evidence type="ECO:0000256" key="3">
    <source>
        <dbReference type="ARBA" id="ARBA00022475"/>
    </source>
</evidence>
<keyword evidence="3" id="KW-1003">Cell membrane</keyword>
<keyword evidence="4 10" id="KW-0812">Transmembrane</keyword>
<dbReference type="InterPro" id="IPR003593">
    <property type="entry name" value="AAA+_ATPase"/>
</dbReference>
<sequence>MRRPDLRINVPSPSSPSTPAISFPSSPVTVPSSPVSPVSLSFESDAEELDVVDLLEGEEEAERTARPALLADGQQGPRLIRTPVTPLDLPPAVLPPAYTAYKPPRPTTILLFSALSRRDVWTLLVPAVCISIALGGCAPFMTQVIGEAFDAFANFPVSGASADDARTLFYSVGITSAEFGALAVGVMAVSCAGSSLWVRVSERVCRTVRERVFVSVVGREMEWFDMQVSKEGGDGNAGGMQTKFAQDTDDVRLAICMQLPRILEHLTTTLIALVLAFVRSPLLSLLILAAIPVMIISDATLQRFAFKNEESFQALKLRVASFLSNSLINIATVKAFNGAKPTVTYLTGLLGHWRKEDDRQSLFWATRQGTNKFIISGTFVTAFWFGARLVQEGKLSPGSVMSVFWACLIASSNAQMLLEPIAGYLKGKEGMVRLVELVEPAPVELDEAYADYEGVLPEEQELDEELPPYNFSRRGTLEGQDVTDEFDGDSAPKTPRRGRSRSFSSSRIDLAVSRRQSRAFSGASTHATSLRSVRSNRPGTQVSRTSSTRKSRPHQPRGAIDISHLTFFYPSRPWPPALEDVNVFFPAGDLTFVVGGSGSGKSTLGALLVGMYNLPPVEDQRLGVITVDGEPALNGGELRERAALVQLGGGVVFDMSVRDNICIAARDPSDVPDELVREALRMTMLEEFVTSLPGGLGCLLGENGAGVTLSGGQQQRLALARARVRDPEILILDEATSHLDISSRMLVFSALRHWRRGKTTIVITHDLSELSPSSFTYVLKDGRVVEQGFRRDLEQVEGGEFARMAIEQAGGGGAATQNVNEEQGGWQGWDAIAEEAEAGRIVRWAKHATMQVGQLKSAIAELLHRHPEHPGNDDDAYEKHSSRERTPSPQPKRRSKFLSFLPRPKHASALPQIPFPRRRATPPPSPRPFYNLMGGSVETFSDEDEDSANDYEVEYLRQTGAAVRRKRSQNTLHSERRRWTDVEVELATQEIEIVVQGRAAELEQHLEPAPSTWSMIKRLFPTLPHKWAFTFGLFSAVANGAVTPLFSFFLARLLAQVALGPQGMDFTAVTVAACTVLGLIFADGLTIFLKVLSMEYVGHAWLTKLRTHIIGLVLKQDKSWHDENPEHKVQPLIFKAGEDTTELVSQIAPQIVTAATMLGGAMVWAMIIGWQLALVGFGLAPLFVLAAVGQFVLSMKAEHVGRKSRTVISERYSNAIKNIRAIRGLGLEETFRKQFVLTLDNAVKVGTSRAWIMGCAFGLLNALIFISEAVLFIVAAKLVAVGLYTYGSMVQVMTLVVFSIVNGAQVLQVVPTMAKSFQAAADILRLLDLENNQPSDDSGSLPLRTDGTIRFQDVDFSYQSRPDNVILKQVNFEITPGECVAIVGPSGSGKSTIAALLQRLYEPSNGNIWLDQQALSEGDAAQVRRNIAVVSQHSAIFPTSVKENISYGAFDISLDDIVSAARDANIHDFIMSLPEGYDTPIGAGNGNNDLSEGQAQRLRIARALVRNADIYIFDECTASLDALNEGAILKTIRRVMPGKTVVMITHKLPIMQMCDRVVCLKDGEIAEEGTFDHLMAQRGAFYSLATAGQWVE</sequence>
<feature type="domain" description="ABC transporter" evidence="11">
    <location>
        <begin position="1349"/>
        <end position="1587"/>
    </location>
</feature>
<dbReference type="PROSITE" id="PS50929">
    <property type="entry name" value="ABC_TM1F"/>
    <property type="match status" value="2"/>
</dbReference>
<feature type="region of interest" description="Disordered" evidence="9">
    <location>
        <begin position="1"/>
        <end position="39"/>
    </location>
</feature>
<dbReference type="SUPFAM" id="SSF90123">
    <property type="entry name" value="ABC transporter transmembrane region"/>
    <property type="match status" value="2"/>
</dbReference>
<dbReference type="InterPro" id="IPR039421">
    <property type="entry name" value="Type_1_exporter"/>
</dbReference>
<feature type="compositionally biased region" description="Low complexity" evidence="9">
    <location>
        <begin position="11"/>
        <end position="39"/>
    </location>
</feature>
<dbReference type="PROSITE" id="PS50893">
    <property type="entry name" value="ABC_TRANSPORTER_2"/>
    <property type="match status" value="2"/>
</dbReference>
<keyword evidence="7 10" id="KW-1133">Transmembrane helix</keyword>
<name>A0A167PVJ4_CALVF</name>
<dbReference type="PANTHER" id="PTHR43394:SF1">
    <property type="entry name" value="ATP-BINDING CASSETTE SUB-FAMILY B MEMBER 10, MITOCHONDRIAL"/>
    <property type="match status" value="1"/>
</dbReference>
<feature type="domain" description="ABC transmembrane type-1" evidence="12">
    <location>
        <begin position="127"/>
        <end position="426"/>
    </location>
</feature>
<evidence type="ECO:0000259" key="12">
    <source>
        <dbReference type="PROSITE" id="PS50929"/>
    </source>
</evidence>
<feature type="transmembrane region" description="Helical" evidence="10">
    <location>
        <begin position="1147"/>
        <end position="1167"/>
    </location>
</feature>
<dbReference type="InterPro" id="IPR036640">
    <property type="entry name" value="ABC1_TM_sf"/>
</dbReference>
<dbReference type="Proteomes" id="UP000076738">
    <property type="component" value="Unassembled WGS sequence"/>
</dbReference>
<evidence type="ECO:0000256" key="10">
    <source>
        <dbReference type="SAM" id="Phobius"/>
    </source>
</evidence>
<dbReference type="Pfam" id="PF00664">
    <property type="entry name" value="ABC_membrane"/>
    <property type="match status" value="2"/>
</dbReference>
<keyword evidence="13" id="KW-0378">Hydrolase</keyword>
<evidence type="ECO:0000256" key="2">
    <source>
        <dbReference type="ARBA" id="ARBA00022448"/>
    </source>
</evidence>